<evidence type="ECO:0000256" key="3">
    <source>
        <dbReference type="ARBA" id="ARBA00022806"/>
    </source>
</evidence>
<keyword evidence="5" id="KW-0539">Nucleus</keyword>
<protein>
    <recommendedName>
        <fullName evidence="7">Helicase ATP-binding domain-containing protein</fullName>
    </recommendedName>
</protein>
<dbReference type="GO" id="GO:0016301">
    <property type="term" value="F:kinase activity"/>
    <property type="evidence" value="ECO:0007669"/>
    <property type="project" value="InterPro"/>
</dbReference>
<dbReference type="InterPro" id="IPR018485">
    <property type="entry name" value="FGGY_C"/>
</dbReference>
<dbReference type="GO" id="GO:0005975">
    <property type="term" value="P:carbohydrate metabolic process"/>
    <property type="evidence" value="ECO:0007669"/>
    <property type="project" value="InterPro"/>
</dbReference>
<feature type="compositionally biased region" description="Acidic residues" evidence="6">
    <location>
        <begin position="153"/>
        <end position="167"/>
    </location>
</feature>
<feature type="compositionally biased region" description="Basic and acidic residues" evidence="6">
    <location>
        <begin position="212"/>
        <end position="242"/>
    </location>
</feature>
<dbReference type="InterPro" id="IPR000330">
    <property type="entry name" value="SNF2_N"/>
</dbReference>
<feature type="compositionally biased region" description="Acidic residues" evidence="6">
    <location>
        <begin position="381"/>
        <end position="390"/>
    </location>
</feature>
<evidence type="ECO:0000256" key="5">
    <source>
        <dbReference type="ARBA" id="ARBA00023242"/>
    </source>
</evidence>
<dbReference type="OrthoDB" id="2020972at2759"/>
<dbReference type="SUPFAM" id="SSF53067">
    <property type="entry name" value="Actin-like ATPase domain"/>
    <property type="match status" value="1"/>
</dbReference>
<dbReference type="InterPro" id="IPR027417">
    <property type="entry name" value="P-loop_NTPase"/>
</dbReference>
<feature type="compositionally biased region" description="Basic residues" evidence="6">
    <location>
        <begin position="200"/>
        <end position="211"/>
    </location>
</feature>
<organism evidence="8 9">
    <name type="scientific">Coptis chinensis</name>
    <dbReference type="NCBI Taxonomy" id="261450"/>
    <lineage>
        <taxon>Eukaryota</taxon>
        <taxon>Viridiplantae</taxon>
        <taxon>Streptophyta</taxon>
        <taxon>Embryophyta</taxon>
        <taxon>Tracheophyta</taxon>
        <taxon>Spermatophyta</taxon>
        <taxon>Magnoliopsida</taxon>
        <taxon>Ranunculales</taxon>
        <taxon>Ranunculaceae</taxon>
        <taxon>Coptidoideae</taxon>
        <taxon>Coptis</taxon>
    </lineage>
</organism>
<evidence type="ECO:0000256" key="2">
    <source>
        <dbReference type="ARBA" id="ARBA00022741"/>
    </source>
</evidence>
<dbReference type="GO" id="GO:0080188">
    <property type="term" value="P:gene silencing by siRNA-directed DNA methylation"/>
    <property type="evidence" value="ECO:0007669"/>
    <property type="project" value="InterPro"/>
</dbReference>
<reference evidence="8 9" key="1">
    <citation type="submission" date="2020-10" db="EMBL/GenBank/DDBJ databases">
        <title>The Coptis chinensis genome and diversification of protoberbering-type alkaloids.</title>
        <authorList>
            <person name="Wang B."/>
            <person name="Shu S."/>
            <person name="Song C."/>
            <person name="Liu Y."/>
        </authorList>
    </citation>
    <scope>NUCLEOTIDE SEQUENCE [LARGE SCALE GENOMIC DNA]</scope>
    <source>
        <strain evidence="8">HL-2020</strain>
        <tissue evidence="8">Leaf</tissue>
    </source>
</reference>
<dbReference type="GO" id="GO:0004386">
    <property type="term" value="F:helicase activity"/>
    <property type="evidence" value="ECO:0007669"/>
    <property type="project" value="UniProtKB-KW"/>
</dbReference>
<evidence type="ECO:0000313" key="9">
    <source>
        <dbReference type="Proteomes" id="UP000631114"/>
    </source>
</evidence>
<keyword evidence="4" id="KW-0067">ATP-binding</keyword>
<dbReference type="Proteomes" id="UP000631114">
    <property type="component" value="Unassembled WGS sequence"/>
</dbReference>
<dbReference type="InterPro" id="IPR044567">
    <property type="entry name" value="CLSY/DRD1"/>
</dbReference>
<name>A0A835HL99_9MAGN</name>
<dbReference type="Pfam" id="PF02782">
    <property type="entry name" value="FGGY_C"/>
    <property type="match status" value="1"/>
</dbReference>
<evidence type="ECO:0000259" key="7">
    <source>
        <dbReference type="PROSITE" id="PS51192"/>
    </source>
</evidence>
<feature type="compositionally biased region" description="Acidic residues" evidence="6">
    <location>
        <begin position="293"/>
        <end position="303"/>
    </location>
</feature>
<dbReference type="SMART" id="SM00487">
    <property type="entry name" value="DEXDc"/>
    <property type="match status" value="1"/>
</dbReference>
<comment type="caution">
    <text evidence="8">The sequence shown here is derived from an EMBL/GenBank/DDBJ whole genome shotgun (WGS) entry which is preliminary data.</text>
</comment>
<evidence type="ECO:0000256" key="6">
    <source>
        <dbReference type="SAM" id="MobiDB-lite"/>
    </source>
</evidence>
<feature type="domain" description="Helicase ATP-binding" evidence="7">
    <location>
        <begin position="1016"/>
        <end position="1214"/>
    </location>
</feature>
<dbReference type="InterPro" id="IPR014001">
    <property type="entry name" value="Helicase_ATP-bd"/>
</dbReference>
<keyword evidence="3" id="KW-0347">Helicase</keyword>
<feature type="compositionally biased region" description="Acidic residues" evidence="6">
    <location>
        <begin position="249"/>
        <end position="258"/>
    </location>
</feature>
<evidence type="ECO:0000256" key="1">
    <source>
        <dbReference type="ARBA" id="ARBA00004123"/>
    </source>
</evidence>
<sequence>MVKFPKYVAERTSRGLDHYYSELPKANKKKQSGTPAGSSRGGVIELSDDSDDDEKVWKKKKCGGGRGKRGFDNGKKFERLNGKGEAAVLPSSSSEDVYVIKDDEFPYVVGGNSSDESEEVEVKKWSTPAAGLQRKNMDKGKDVAVNVSNYESGGDDSDEEDNDDSNDEEYRACSDDRDDDEEDVERYVVDSDEGTIWSRIGRKNVQGRKKGFREAYKERKAFENNDQNRRKGFLGKDTKREMVGSSSDTVDDADEDNDLGNRRGKAVTKNDQSGKKGVLGKFAERKRVGTPSDIDDDADEDNDVGNGRGKAVKKNYLGKKGVLGKFAERKRVGTPSDTDDDADQYNDVGRRGKTVQKNDHSRKKGVLGKFAKRKRVSTPSDTDDDTDNDNDLGSRRGKTAQKNDQSGKKGVLGKFGNRVRVSTPSDTGDDADEDNDLGSRRGKVVRKNDQSEKKWVLGKYAKRKSVVTPCDTDDDADNNNGLGSRRGKVVQKNYQSGKKGVLGKFAKRKRFGTPNDTNDDADAGFRRRCFRRGKNLVVEIEYTDFSYAGDNVDIEEGSSGDNVDIGEDRDEYVVDMNGIDGVNKFVSTSDLSNAVDIGDGGGSDDVVAIGDGNGVNKSVSTSDLSDAGEDMDIIKDCGAEDAAGDKLDSDKVGGCDNADIGEGIHSDHVDVDNGGDIDIDKGNDHGEMGVTKEVHLGMSRKRRNLGTSSDKVTLKRSSSKSCFWNDGEQGERHEKGLELKKRCLEKVKSIVSDWKERDEGSNAELEKSFSERGKNVLNDANDKDVDGIDDYVEPDDEEDYEDSDKDTNKGEDGADEVGEKEEVQSVGVPPVKSLFGFFLNTIRENDGNHHNEESVLPNGGNKQINYKFNFGVETPKPVEKTEEEKYLEMLWSEYDFAVVVASGDVGSSETPAVDTEDANESSVELDPSTTCCYGKQGKHDFVIDDEIGIKCRFCSFVHLEMKYVLPPLVSSDPGKGTVWNIFPRIRESMYHHQQEGFEFLWKNIAGGLNIENLRNSPPPDHIGGCVISHAPGTGKTFLTIAFLRSYMEIFKESRAVIMAPASMLLTWEEEFKKWKIDIPFHNLNSWDFTGREGRMVHKLIQGKNRNNKWTRLVKLLSWSKEKSVLGISYNLFEKHAGDRFVKGRNKEKVEMRRILLEKPGLLVFDEGHTPRNKHSLIWKALGNVKTDKRIILYGTPFQNNFDELYNTLCLVRPKFAEKFFPIRQAKSDLRSQDARRLWASLTNSIGKDDDQSLLDPLISLIDPFVNAHRGSLTLNTPGDLAISLGTSDTFLPPMYKWIFQVFGIANVRNRCAERSWDTFNNILEQTPPLNGGKLGFYYKEHEILPPLPVGYHRYVLENFTGSTLDVVEEREVAEFDAPSEVRGIIEGPFLSMRAHAERFGMPAPPNRIIATGGASANSSILKSVASIFGCDVYTVQRSDSASLGAALRAAHGWLCNRKGSFIPFSGIYENKLENSSVSCKLSMPAGDAQLLSKYTLLMKKRMEIEDCLVQKLGRWQ</sequence>
<dbReference type="SUPFAM" id="SSF52540">
    <property type="entry name" value="P-loop containing nucleoside triphosphate hydrolases"/>
    <property type="match status" value="1"/>
</dbReference>
<dbReference type="Gene3D" id="3.40.50.10810">
    <property type="entry name" value="Tandem AAA-ATPase domain"/>
    <property type="match status" value="1"/>
</dbReference>
<feature type="compositionally biased region" description="Basic and acidic residues" evidence="6">
    <location>
        <begin position="69"/>
        <end position="82"/>
    </location>
</feature>
<feature type="region of interest" description="Disordered" evidence="6">
    <location>
        <begin position="18"/>
        <end position="93"/>
    </location>
</feature>
<dbReference type="PANTHER" id="PTHR45821:SF5">
    <property type="entry name" value="SNF2 DOMAIN-CONTAINING PROTEIN CLASSY 4"/>
    <property type="match status" value="1"/>
</dbReference>
<feature type="compositionally biased region" description="Basic and acidic residues" evidence="6">
    <location>
        <begin position="775"/>
        <end position="786"/>
    </location>
</feature>
<feature type="compositionally biased region" description="Acidic residues" evidence="6">
    <location>
        <begin position="427"/>
        <end position="436"/>
    </location>
</feature>
<dbReference type="EMBL" id="JADFTS010000006">
    <property type="protein sequence ID" value="KAF9601440.1"/>
    <property type="molecule type" value="Genomic_DNA"/>
</dbReference>
<keyword evidence="9" id="KW-1185">Reference proteome</keyword>
<keyword evidence="2" id="KW-0547">Nucleotide-binding</keyword>
<dbReference type="Pfam" id="PF00176">
    <property type="entry name" value="SNF2-rel_dom"/>
    <property type="match status" value="1"/>
</dbReference>
<dbReference type="Gene3D" id="3.30.420.40">
    <property type="match status" value="1"/>
</dbReference>
<feature type="compositionally biased region" description="Acidic residues" evidence="6">
    <location>
        <begin position="787"/>
        <end position="804"/>
    </location>
</feature>
<feature type="compositionally biased region" description="Basic residues" evidence="6">
    <location>
        <begin position="57"/>
        <end position="68"/>
    </location>
</feature>
<dbReference type="PROSITE" id="PS51192">
    <property type="entry name" value="HELICASE_ATP_BIND_1"/>
    <property type="match status" value="1"/>
</dbReference>
<keyword evidence="3" id="KW-0378">Hydrolase</keyword>
<feature type="compositionally biased region" description="Basic and acidic residues" evidence="6">
    <location>
        <begin position="446"/>
        <end position="455"/>
    </location>
</feature>
<feature type="region of interest" description="Disordered" evidence="6">
    <location>
        <begin position="775"/>
        <end position="825"/>
    </location>
</feature>
<dbReference type="GO" id="GO:0005634">
    <property type="term" value="C:nucleus"/>
    <property type="evidence" value="ECO:0007669"/>
    <property type="project" value="UniProtKB-SubCell"/>
</dbReference>
<proteinExistence type="predicted"/>
<gene>
    <name evidence="8" type="ORF">IFM89_020207</name>
</gene>
<feature type="compositionally biased region" description="Basic residues" evidence="6">
    <location>
        <begin position="360"/>
        <end position="376"/>
    </location>
</feature>
<accession>A0A835HL99</accession>
<dbReference type="GO" id="GO:0005524">
    <property type="term" value="F:ATP binding"/>
    <property type="evidence" value="ECO:0007669"/>
    <property type="project" value="UniProtKB-KW"/>
</dbReference>
<feature type="region of interest" description="Disordered" evidence="6">
    <location>
        <begin position="106"/>
        <end position="496"/>
    </location>
</feature>
<comment type="subcellular location">
    <subcellularLocation>
        <location evidence="1">Nucleus</location>
    </subcellularLocation>
</comment>
<dbReference type="InterPro" id="IPR043129">
    <property type="entry name" value="ATPase_NBD"/>
</dbReference>
<evidence type="ECO:0000256" key="4">
    <source>
        <dbReference type="ARBA" id="ARBA00022840"/>
    </source>
</evidence>
<evidence type="ECO:0000313" key="8">
    <source>
        <dbReference type="EMBL" id="KAF9601440.1"/>
    </source>
</evidence>
<dbReference type="InterPro" id="IPR038718">
    <property type="entry name" value="SNF2-like_sf"/>
</dbReference>
<dbReference type="PANTHER" id="PTHR45821">
    <property type="entry name" value="SNF2 DOMAIN-CONTAINING PROTEIN CLASSY 2-RELATED"/>
    <property type="match status" value="1"/>
</dbReference>